<dbReference type="SUPFAM" id="SSF55811">
    <property type="entry name" value="Nudix"/>
    <property type="match status" value="1"/>
</dbReference>
<accession>A0ABU5UA86</accession>
<protein>
    <submittedName>
        <fullName evidence="1">NUDIX hydrolase</fullName>
    </submittedName>
</protein>
<dbReference type="Gene3D" id="3.90.79.10">
    <property type="entry name" value="Nucleoside Triphosphate Pyrophosphohydrolase"/>
    <property type="match status" value="1"/>
</dbReference>
<dbReference type="Proteomes" id="UP001302120">
    <property type="component" value="Unassembled WGS sequence"/>
</dbReference>
<name>A0ABU5UA86_9CYAN</name>
<evidence type="ECO:0000313" key="1">
    <source>
        <dbReference type="EMBL" id="MEA5580435.1"/>
    </source>
</evidence>
<evidence type="ECO:0000313" key="2">
    <source>
        <dbReference type="Proteomes" id="UP001302120"/>
    </source>
</evidence>
<keyword evidence="2" id="KW-1185">Reference proteome</keyword>
<dbReference type="InterPro" id="IPR015797">
    <property type="entry name" value="NUDIX_hydrolase-like_dom_sf"/>
</dbReference>
<gene>
    <name evidence="1" type="ORF">VB620_03655</name>
</gene>
<dbReference type="EMBL" id="JAYGHG010000003">
    <property type="protein sequence ID" value="MEA5580435.1"/>
    <property type="molecule type" value="Genomic_DNA"/>
</dbReference>
<dbReference type="GO" id="GO:0016787">
    <property type="term" value="F:hydrolase activity"/>
    <property type="evidence" value="ECO:0007669"/>
    <property type="project" value="UniProtKB-KW"/>
</dbReference>
<comment type="caution">
    <text evidence="1">The sequence shown here is derived from an EMBL/GenBank/DDBJ whole genome shotgun (WGS) entry which is preliminary data.</text>
</comment>
<keyword evidence="1" id="KW-0378">Hydrolase</keyword>
<dbReference type="RefSeq" id="WP_323194776.1">
    <property type="nucleotide sequence ID" value="NZ_JAYGHG010000003.1"/>
</dbReference>
<sequence>MKQSEEWQVKNQFLELRSKWLTVIGEYLKDNQGQILEYWRVEKADSVVVLPIQNNSVILPPPSYRPGVGKLTLDFPGGRVRDGESPEFAVSDILLRELGISEKNISKISALNTQGWMVNSSFSNQKLYGFVAEIQPNPEIDPEYIGAVYPINSNCINDLLKNLHCLQCRAIFMQWWLSNF</sequence>
<proteinExistence type="predicted"/>
<reference evidence="1 2" key="1">
    <citation type="submission" date="2023-12" db="EMBL/GenBank/DDBJ databases">
        <title>Baltic Sea Cyanobacteria.</title>
        <authorList>
            <person name="Delbaje E."/>
            <person name="Fewer D.P."/>
            <person name="Shishido T.K."/>
        </authorList>
    </citation>
    <scope>NUCLEOTIDE SEQUENCE [LARGE SCALE GENOMIC DNA]</scope>
    <source>
        <strain evidence="1 2">UHCC-0300</strain>
    </source>
</reference>
<organism evidence="1 2">
    <name type="scientific">Nodularia harveyana UHCC-0300</name>
    <dbReference type="NCBI Taxonomy" id="2974287"/>
    <lineage>
        <taxon>Bacteria</taxon>
        <taxon>Bacillati</taxon>
        <taxon>Cyanobacteriota</taxon>
        <taxon>Cyanophyceae</taxon>
        <taxon>Nostocales</taxon>
        <taxon>Nodulariaceae</taxon>
        <taxon>Nodularia</taxon>
    </lineage>
</organism>